<dbReference type="AlphaFoldDB" id="A0AAV7UV39"/>
<gene>
    <name evidence="1" type="ORF">NDU88_001357</name>
</gene>
<proteinExistence type="predicted"/>
<accession>A0AAV7UV39</accession>
<sequence length="157" mass="16670">MGSLRLPGAPQVFRILIHSFSARWSLPPLPCSPPGPATALIPLRLGVAGSPPLPHRVSAALLSRRGPPCLVARGLSELRSCSQYLAYGAAALSLSTRPFIRPARGPKASHQLRRSLPQRWAELRGPVVSVAAFDLQLTTELHGGAPTPPPSWPHPPG</sequence>
<evidence type="ECO:0000313" key="2">
    <source>
        <dbReference type="Proteomes" id="UP001066276"/>
    </source>
</evidence>
<comment type="caution">
    <text evidence="1">The sequence shown here is derived from an EMBL/GenBank/DDBJ whole genome shotgun (WGS) entry which is preliminary data.</text>
</comment>
<reference evidence="1" key="1">
    <citation type="journal article" date="2022" name="bioRxiv">
        <title>Sequencing and chromosome-scale assembly of the giantPleurodeles waltlgenome.</title>
        <authorList>
            <person name="Brown T."/>
            <person name="Elewa A."/>
            <person name="Iarovenko S."/>
            <person name="Subramanian E."/>
            <person name="Araus A.J."/>
            <person name="Petzold A."/>
            <person name="Susuki M."/>
            <person name="Suzuki K.-i.T."/>
            <person name="Hayashi T."/>
            <person name="Toyoda A."/>
            <person name="Oliveira C."/>
            <person name="Osipova E."/>
            <person name="Leigh N.D."/>
            <person name="Simon A."/>
            <person name="Yun M.H."/>
        </authorList>
    </citation>
    <scope>NUCLEOTIDE SEQUENCE</scope>
    <source>
        <strain evidence="1">20211129_DDA</strain>
        <tissue evidence="1">Liver</tissue>
    </source>
</reference>
<protein>
    <submittedName>
        <fullName evidence="1">Uncharacterized protein</fullName>
    </submittedName>
</protein>
<name>A0AAV7UV39_PLEWA</name>
<evidence type="ECO:0000313" key="1">
    <source>
        <dbReference type="EMBL" id="KAJ1192045.1"/>
    </source>
</evidence>
<organism evidence="1 2">
    <name type="scientific">Pleurodeles waltl</name>
    <name type="common">Iberian ribbed newt</name>
    <dbReference type="NCBI Taxonomy" id="8319"/>
    <lineage>
        <taxon>Eukaryota</taxon>
        <taxon>Metazoa</taxon>
        <taxon>Chordata</taxon>
        <taxon>Craniata</taxon>
        <taxon>Vertebrata</taxon>
        <taxon>Euteleostomi</taxon>
        <taxon>Amphibia</taxon>
        <taxon>Batrachia</taxon>
        <taxon>Caudata</taxon>
        <taxon>Salamandroidea</taxon>
        <taxon>Salamandridae</taxon>
        <taxon>Pleurodelinae</taxon>
        <taxon>Pleurodeles</taxon>
    </lineage>
</organism>
<dbReference type="Proteomes" id="UP001066276">
    <property type="component" value="Chromosome 2_2"/>
</dbReference>
<dbReference type="EMBL" id="JANPWB010000004">
    <property type="protein sequence ID" value="KAJ1192045.1"/>
    <property type="molecule type" value="Genomic_DNA"/>
</dbReference>
<keyword evidence="2" id="KW-1185">Reference proteome</keyword>